<comment type="caution">
    <text evidence="6">The sequence shown here is derived from an EMBL/GenBank/DDBJ whole genome shotgun (WGS) entry which is preliminary data.</text>
</comment>
<name>A0A0F9W432_9ZZZZ</name>
<protein>
    <recommendedName>
        <fullName evidence="7">Thiolase N-terminal domain-containing protein</fullName>
    </recommendedName>
</protein>
<dbReference type="PROSITE" id="PS00737">
    <property type="entry name" value="THIOLASE_2"/>
    <property type="match status" value="1"/>
</dbReference>
<dbReference type="Pfam" id="PF02803">
    <property type="entry name" value="Thiolase_C"/>
    <property type="match status" value="1"/>
</dbReference>
<dbReference type="InterPro" id="IPR020613">
    <property type="entry name" value="Thiolase_CS"/>
</dbReference>
<proteinExistence type="inferred from homology"/>
<feature type="domain" description="Thiolase N-terminal" evidence="4">
    <location>
        <begin position="6"/>
        <end position="263"/>
    </location>
</feature>
<comment type="similarity">
    <text evidence="1">Belongs to the thiolase-like superfamily. Thiolase family.</text>
</comment>
<evidence type="ECO:0000313" key="6">
    <source>
        <dbReference type="EMBL" id="KKO11130.1"/>
    </source>
</evidence>
<evidence type="ECO:0000256" key="3">
    <source>
        <dbReference type="ARBA" id="ARBA00023315"/>
    </source>
</evidence>
<evidence type="ECO:0000259" key="5">
    <source>
        <dbReference type="Pfam" id="PF02803"/>
    </source>
</evidence>
<evidence type="ECO:0008006" key="7">
    <source>
        <dbReference type="Google" id="ProtNLM"/>
    </source>
</evidence>
<dbReference type="PANTHER" id="PTHR18919">
    <property type="entry name" value="ACETYL-COA C-ACYLTRANSFERASE"/>
    <property type="match status" value="1"/>
</dbReference>
<dbReference type="InterPro" id="IPR016039">
    <property type="entry name" value="Thiolase-like"/>
</dbReference>
<dbReference type="NCBIfam" id="TIGR01930">
    <property type="entry name" value="AcCoA-C-Actrans"/>
    <property type="match status" value="1"/>
</dbReference>
<keyword evidence="3" id="KW-0012">Acyltransferase</keyword>
<dbReference type="CDD" id="cd00751">
    <property type="entry name" value="thiolase"/>
    <property type="match status" value="1"/>
</dbReference>
<dbReference type="SUPFAM" id="SSF53901">
    <property type="entry name" value="Thiolase-like"/>
    <property type="match status" value="2"/>
</dbReference>
<dbReference type="InterPro" id="IPR020616">
    <property type="entry name" value="Thiolase_N"/>
</dbReference>
<dbReference type="InterPro" id="IPR020617">
    <property type="entry name" value="Thiolase_C"/>
</dbReference>
<dbReference type="FunFam" id="3.40.47.10:FF:000007">
    <property type="entry name" value="acetyl-CoA acetyltransferase, mitochondrial"/>
    <property type="match status" value="1"/>
</dbReference>
<evidence type="ECO:0000256" key="1">
    <source>
        <dbReference type="ARBA" id="ARBA00010982"/>
    </source>
</evidence>
<dbReference type="GO" id="GO:0016747">
    <property type="term" value="F:acyltransferase activity, transferring groups other than amino-acyl groups"/>
    <property type="evidence" value="ECO:0007669"/>
    <property type="project" value="InterPro"/>
</dbReference>
<reference evidence="6" key="1">
    <citation type="journal article" date="2015" name="Nature">
        <title>Complex archaea that bridge the gap between prokaryotes and eukaryotes.</title>
        <authorList>
            <person name="Spang A."/>
            <person name="Saw J.H."/>
            <person name="Jorgensen S.L."/>
            <person name="Zaremba-Niedzwiedzka K."/>
            <person name="Martijn J."/>
            <person name="Lind A.E."/>
            <person name="van Eijk R."/>
            <person name="Schleper C."/>
            <person name="Guy L."/>
            <person name="Ettema T.J."/>
        </authorList>
    </citation>
    <scope>NUCLEOTIDE SEQUENCE</scope>
</reference>
<feature type="domain" description="Thiolase C-terminal" evidence="5">
    <location>
        <begin position="271"/>
        <end position="392"/>
    </location>
</feature>
<dbReference type="InterPro" id="IPR020615">
    <property type="entry name" value="Thiolase_acyl_enz_int_AS"/>
</dbReference>
<evidence type="ECO:0000256" key="2">
    <source>
        <dbReference type="ARBA" id="ARBA00022679"/>
    </source>
</evidence>
<gene>
    <name evidence="6" type="ORF">LCGC14_0016060</name>
</gene>
<dbReference type="PIRSF" id="PIRSF000429">
    <property type="entry name" value="Ac-CoA_Ac_transf"/>
    <property type="match status" value="1"/>
</dbReference>
<keyword evidence="2" id="KW-0808">Transferase</keyword>
<evidence type="ECO:0000259" key="4">
    <source>
        <dbReference type="Pfam" id="PF00108"/>
    </source>
</evidence>
<dbReference type="AlphaFoldDB" id="A0A0F9W432"/>
<dbReference type="Gene3D" id="3.40.47.10">
    <property type="match status" value="2"/>
</dbReference>
<dbReference type="Pfam" id="PF00108">
    <property type="entry name" value="Thiolase_N"/>
    <property type="match status" value="1"/>
</dbReference>
<dbReference type="PANTHER" id="PTHR18919:SF138">
    <property type="entry name" value="ACETYL-COA C-ACETYLTRANSFERASE"/>
    <property type="match status" value="1"/>
</dbReference>
<accession>A0A0F9W432</accession>
<dbReference type="PROSITE" id="PS00098">
    <property type="entry name" value="THIOLASE_1"/>
    <property type="match status" value="1"/>
</dbReference>
<dbReference type="InterPro" id="IPR002155">
    <property type="entry name" value="Thiolase"/>
</dbReference>
<sequence>MAENEVVIVSARRTPIGSFGGALASMSAPQLGSAAIQAALEGLDLGDAGVSEVIMGNVLTAGVGQAPARQAALAAGVADSAACTTINKVCGSGLKAVMLAAQAIIAGDADTVVAGGMESMSNAPYLLDRSRAGYRLGHAQVTDSVITDGLWDPTNDFHMGRAAELCADKYNISREAQDEFAIESYKKALAAQEKGYFEDELVPVTIEGRKGPTVVSRDEEPPKAKFDKIPTLKPVFKKDGTITAANASSINDGASACVVMAKSKAQQLGLEPLARIVAQVSVAAAPEWFTTAPMAAVRAVLAKAGLGLDDIDLFEINEAFAVVAIAAQQELALDKAKLNVHGGAVALGHPIGASGARILTTLLHAMKRYDRRRGLAVLCIGGGEATAVVVQR</sequence>
<organism evidence="6">
    <name type="scientific">marine sediment metagenome</name>
    <dbReference type="NCBI Taxonomy" id="412755"/>
    <lineage>
        <taxon>unclassified sequences</taxon>
        <taxon>metagenomes</taxon>
        <taxon>ecological metagenomes</taxon>
    </lineage>
</organism>
<dbReference type="EMBL" id="LAZR01000003">
    <property type="protein sequence ID" value="KKO11130.1"/>
    <property type="molecule type" value="Genomic_DNA"/>
</dbReference>